<protein>
    <submittedName>
        <fullName evidence="1">Uncharacterized protein</fullName>
    </submittedName>
</protein>
<proteinExistence type="predicted"/>
<dbReference type="Gramene" id="PUZ60833">
    <property type="protein sequence ID" value="PUZ60833"/>
    <property type="gene ID" value="GQ55_4G198300"/>
</dbReference>
<dbReference type="OrthoDB" id="664407at2759"/>
<dbReference type="AlphaFoldDB" id="A0A2T7DZ31"/>
<dbReference type="Proteomes" id="UP000244336">
    <property type="component" value="Chromosome 4"/>
</dbReference>
<organism evidence="1 2">
    <name type="scientific">Panicum hallii var. hallii</name>
    <dbReference type="NCBI Taxonomy" id="1504633"/>
    <lineage>
        <taxon>Eukaryota</taxon>
        <taxon>Viridiplantae</taxon>
        <taxon>Streptophyta</taxon>
        <taxon>Embryophyta</taxon>
        <taxon>Tracheophyta</taxon>
        <taxon>Spermatophyta</taxon>
        <taxon>Magnoliopsida</taxon>
        <taxon>Liliopsida</taxon>
        <taxon>Poales</taxon>
        <taxon>Poaceae</taxon>
        <taxon>PACMAD clade</taxon>
        <taxon>Panicoideae</taxon>
        <taxon>Panicodae</taxon>
        <taxon>Paniceae</taxon>
        <taxon>Panicinae</taxon>
        <taxon>Panicum</taxon>
        <taxon>Panicum sect. Panicum</taxon>
    </lineage>
</organism>
<evidence type="ECO:0000313" key="2">
    <source>
        <dbReference type="Proteomes" id="UP000244336"/>
    </source>
</evidence>
<dbReference type="EMBL" id="CM009752">
    <property type="protein sequence ID" value="PUZ60833.1"/>
    <property type="molecule type" value="Genomic_DNA"/>
</dbReference>
<reference evidence="1 2" key="1">
    <citation type="submission" date="2018-04" db="EMBL/GenBank/DDBJ databases">
        <title>WGS assembly of Panicum hallii var. hallii HAL2.</title>
        <authorList>
            <person name="Lovell J."/>
            <person name="Jenkins J."/>
            <person name="Lowry D."/>
            <person name="Mamidi S."/>
            <person name="Sreedasyam A."/>
            <person name="Weng X."/>
            <person name="Barry K."/>
            <person name="Bonette J."/>
            <person name="Campitelli B."/>
            <person name="Daum C."/>
            <person name="Gordon S."/>
            <person name="Gould B."/>
            <person name="Lipzen A."/>
            <person name="MacQueen A."/>
            <person name="Palacio-Mejia J."/>
            <person name="Plott C."/>
            <person name="Shakirov E."/>
            <person name="Shu S."/>
            <person name="Yoshinaga Y."/>
            <person name="Zane M."/>
            <person name="Rokhsar D."/>
            <person name="Grimwood J."/>
            <person name="Schmutz J."/>
            <person name="Juenger T."/>
        </authorList>
    </citation>
    <scope>NUCLEOTIDE SEQUENCE [LARGE SCALE GENOMIC DNA]</scope>
    <source>
        <strain evidence="2">cv. HAL2</strain>
    </source>
</reference>
<sequence length="50" mass="5511">MLYNSLSDPIPITFARTFNIVGSPLICAEEQGCTRAVATLISYPYITCQQ</sequence>
<gene>
    <name evidence="1" type="ORF">GQ55_4G198300</name>
</gene>
<name>A0A2T7DZ31_9POAL</name>
<evidence type="ECO:0000313" key="1">
    <source>
        <dbReference type="EMBL" id="PUZ60833.1"/>
    </source>
</evidence>
<keyword evidence="2" id="KW-1185">Reference proteome</keyword>
<accession>A0A2T7DZ31</accession>